<evidence type="ECO:0000256" key="6">
    <source>
        <dbReference type="ARBA" id="ARBA00022605"/>
    </source>
</evidence>
<keyword evidence="8" id="KW-0677">Repeat</keyword>
<keyword evidence="13" id="KW-0464">Manganese</keyword>
<evidence type="ECO:0000256" key="13">
    <source>
        <dbReference type="ARBA" id="ARBA00023211"/>
    </source>
</evidence>
<evidence type="ECO:0000256" key="1">
    <source>
        <dbReference type="ARBA" id="ARBA00001936"/>
    </source>
</evidence>
<dbReference type="SMART" id="SM01096">
    <property type="entry name" value="CPSase_L_D3"/>
    <property type="match status" value="1"/>
</dbReference>
<reference evidence="17" key="1">
    <citation type="submission" date="2018-05" db="EMBL/GenBank/DDBJ databases">
        <authorList>
            <person name="Lanie J.A."/>
            <person name="Ng W.-L."/>
            <person name="Kazmierczak K.M."/>
            <person name="Andrzejewski T.M."/>
            <person name="Davidsen T.M."/>
            <person name="Wayne K.J."/>
            <person name="Tettelin H."/>
            <person name="Glass J.I."/>
            <person name="Rusch D."/>
            <person name="Podicherti R."/>
            <person name="Tsui H.-C.T."/>
            <person name="Winkler M.E."/>
        </authorList>
    </citation>
    <scope>NUCLEOTIDE SEQUENCE</scope>
</reference>
<comment type="similarity">
    <text evidence="3">Belongs to the CarB family.</text>
</comment>
<dbReference type="Gene3D" id="3.40.50.20">
    <property type="match status" value="2"/>
</dbReference>
<name>A0A381Z1U1_9ZZZZ</name>
<dbReference type="NCBIfam" id="NF009455">
    <property type="entry name" value="PRK12815.1"/>
    <property type="match status" value="1"/>
</dbReference>
<keyword evidence="5" id="KW-0436">Ligase</keyword>
<dbReference type="InterPro" id="IPR005479">
    <property type="entry name" value="CPAse_ATP-bd"/>
</dbReference>
<keyword evidence="11" id="KW-0460">Magnesium</keyword>
<keyword evidence="7" id="KW-0479">Metal-binding</keyword>
<comment type="cofactor">
    <cofactor evidence="1">
        <name>Mn(2+)</name>
        <dbReference type="ChEBI" id="CHEBI:29035"/>
    </cofactor>
</comment>
<dbReference type="Pfam" id="PF25596">
    <property type="entry name" value="CPSase_L_D1"/>
    <property type="match status" value="2"/>
</dbReference>
<dbReference type="PROSITE" id="PS00867">
    <property type="entry name" value="CPSASE_2"/>
    <property type="match status" value="2"/>
</dbReference>
<dbReference type="FunFam" id="1.10.1030.10:FF:000002">
    <property type="entry name" value="Carbamoyl-phosphate synthase large chain"/>
    <property type="match status" value="1"/>
</dbReference>
<evidence type="ECO:0000259" key="16">
    <source>
        <dbReference type="PROSITE" id="PS50975"/>
    </source>
</evidence>
<dbReference type="GO" id="GO:0004087">
    <property type="term" value="F:carbamoyl-phosphate synthase (ammonia) activity"/>
    <property type="evidence" value="ECO:0007669"/>
    <property type="project" value="UniProtKB-EC"/>
</dbReference>
<dbReference type="Pfam" id="PF02787">
    <property type="entry name" value="CPSase_L_D3"/>
    <property type="match status" value="1"/>
</dbReference>
<dbReference type="AlphaFoldDB" id="A0A381Z1U1"/>
<dbReference type="FunFam" id="3.30.470.20:FF:000026">
    <property type="entry name" value="Carbamoyl-phosphate synthase large chain"/>
    <property type="match status" value="1"/>
</dbReference>
<dbReference type="PROSITE" id="PS50975">
    <property type="entry name" value="ATP_GRASP"/>
    <property type="match status" value="2"/>
</dbReference>
<dbReference type="SUPFAM" id="SSF56059">
    <property type="entry name" value="Glutathione synthetase ATP-binding domain-like"/>
    <property type="match status" value="2"/>
</dbReference>
<comment type="catalytic activity">
    <reaction evidence="14">
        <text>hydrogencarbonate + NH4(+) + 2 ATP = carbamoyl phosphate + 2 ADP + phosphate + 2 H(+)</text>
        <dbReference type="Rhea" id="RHEA:18029"/>
        <dbReference type="ChEBI" id="CHEBI:15378"/>
        <dbReference type="ChEBI" id="CHEBI:17544"/>
        <dbReference type="ChEBI" id="CHEBI:28938"/>
        <dbReference type="ChEBI" id="CHEBI:30616"/>
        <dbReference type="ChEBI" id="CHEBI:43474"/>
        <dbReference type="ChEBI" id="CHEBI:58228"/>
        <dbReference type="ChEBI" id="CHEBI:456216"/>
        <dbReference type="EC" id="6.3.4.16"/>
    </reaction>
</comment>
<dbReference type="InterPro" id="IPR016185">
    <property type="entry name" value="PreATP-grasp_dom_sf"/>
</dbReference>
<evidence type="ECO:0000256" key="3">
    <source>
        <dbReference type="ARBA" id="ARBA00009799"/>
    </source>
</evidence>
<evidence type="ECO:0000256" key="8">
    <source>
        <dbReference type="ARBA" id="ARBA00022737"/>
    </source>
</evidence>
<evidence type="ECO:0000256" key="11">
    <source>
        <dbReference type="ARBA" id="ARBA00022842"/>
    </source>
</evidence>
<feature type="non-terminal residue" evidence="17">
    <location>
        <position position="987"/>
    </location>
</feature>
<dbReference type="InterPro" id="IPR005480">
    <property type="entry name" value="CPSase_lsu_oligo"/>
</dbReference>
<evidence type="ECO:0000256" key="7">
    <source>
        <dbReference type="ARBA" id="ARBA00022723"/>
    </source>
</evidence>
<dbReference type="Pfam" id="PF02786">
    <property type="entry name" value="CPSase_L_D2"/>
    <property type="match status" value="2"/>
</dbReference>
<feature type="domain" description="ATP-grasp" evidence="16">
    <location>
        <begin position="140"/>
        <end position="350"/>
    </location>
</feature>
<feature type="domain" description="ATP-grasp" evidence="16">
    <location>
        <begin position="695"/>
        <end position="903"/>
    </location>
</feature>
<evidence type="ECO:0000256" key="14">
    <source>
        <dbReference type="ARBA" id="ARBA00047359"/>
    </source>
</evidence>
<dbReference type="PANTHER" id="PTHR11405:SF53">
    <property type="entry name" value="CARBAMOYL-PHOSPHATE SYNTHASE [AMMONIA], MITOCHONDRIAL"/>
    <property type="match status" value="1"/>
</dbReference>
<evidence type="ECO:0000256" key="12">
    <source>
        <dbReference type="ARBA" id="ARBA00022975"/>
    </source>
</evidence>
<evidence type="ECO:0000256" key="5">
    <source>
        <dbReference type="ARBA" id="ARBA00022598"/>
    </source>
</evidence>
<evidence type="ECO:0000256" key="2">
    <source>
        <dbReference type="ARBA" id="ARBA00005077"/>
    </source>
</evidence>
<evidence type="ECO:0000256" key="10">
    <source>
        <dbReference type="ARBA" id="ARBA00022840"/>
    </source>
</evidence>
<comment type="pathway">
    <text evidence="2">Amino-acid biosynthesis; L-arginine biosynthesis; carbamoyl phosphate from bicarbonate: step 1/1.</text>
</comment>
<dbReference type="NCBIfam" id="NF003671">
    <property type="entry name" value="PRK05294.1"/>
    <property type="match status" value="1"/>
</dbReference>
<dbReference type="SUPFAM" id="SSF48108">
    <property type="entry name" value="Carbamoyl phosphate synthetase, large subunit connection domain"/>
    <property type="match status" value="1"/>
</dbReference>
<dbReference type="EMBL" id="UINC01019630">
    <property type="protein sequence ID" value="SVA83215.1"/>
    <property type="molecule type" value="Genomic_DNA"/>
</dbReference>
<dbReference type="GO" id="GO:0004088">
    <property type="term" value="F:carbamoyl-phosphate synthase (glutamine-hydrolyzing) activity"/>
    <property type="evidence" value="ECO:0007669"/>
    <property type="project" value="UniProtKB-EC"/>
</dbReference>
<protein>
    <recommendedName>
        <fullName evidence="16">ATP-grasp domain-containing protein</fullName>
    </recommendedName>
</protein>
<dbReference type="InterPro" id="IPR006275">
    <property type="entry name" value="CPSase_lsu"/>
</dbReference>
<organism evidence="17">
    <name type="scientific">marine metagenome</name>
    <dbReference type="NCBI Taxonomy" id="408172"/>
    <lineage>
        <taxon>unclassified sequences</taxon>
        <taxon>metagenomes</taxon>
        <taxon>ecological metagenomes</taxon>
    </lineage>
</organism>
<dbReference type="GO" id="GO:0006541">
    <property type="term" value="P:glutamine metabolic process"/>
    <property type="evidence" value="ECO:0007669"/>
    <property type="project" value="TreeGrafter"/>
</dbReference>
<dbReference type="PRINTS" id="PR00098">
    <property type="entry name" value="CPSASE"/>
</dbReference>
<dbReference type="Gene3D" id="1.10.1030.10">
    <property type="entry name" value="Carbamoyl-phosphate synthetase, large subunit oligomerisation domain"/>
    <property type="match status" value="1"/>
</dbReference>
<dbReference type="GO" id="GO:0006526">
    <property type="term" value="P:L-arginine biosynthetic process"/>
    <property type="evidence" value="ECO:0007669"/>
    <property type="project" value="UniProtKB-KW"/>
</dbReference>
<accession>A0A381Z1U1</accession>
<keyword evidence="12" id="KW-0665">Pyrimidine biosynthesis</keyword>
<dbReference type="GO" id="GO:0005524">
    <property type="term" value="F:ATP binding"/>
    <property type="evidence" value="ECO:0007669"/>
    <property type="project" value="UniProtKB-KW"/>
</dbReference>
<dbReference type="InterPro" id="IPR036897">
    <property type="entry name" value="CarbamoylP_synth_lsu_oligo_sf"/>
</dbReference>
<keyword evidence="10" id="KW-0067">ATP-binding</keyword>
<dbReference type="InterPro" id="IPR011761">
    <property type="entry name" value="ATP-grasp"/>
</dbReference>
<dbReference type="InterPro" id="IPR058047">
    <property type="entry name" value="CPSase_preATP-grasp"/>
</dbReference>
<evidence type="ECO:0000256" key="4">
    <source>
        <dbReference type="ARBA" id="ARBA00022571"/>
    </source>
</evidence>
<proteinExistence type="inferred from homology"/>
<dbReference type="PANTHER" id="PTHR11405">
    <property type="entry name" value="CARBAMOYLTRANSFERASE FAMILY MEMBER"/>
    <property type="match status" value="1"/>
</dbReference>
<dbReference type="GO" id="GO:0046872">
    <property type="term" value="F:metal ion binding"/>
    <property type="evidence" value="ECO:0007669"/>
    <property type="project" value="UniProtKB-KW"/>
</dbReference>
<evidence type="ECO:0000256" key="9">
    <source>
        <dbReference type="ARBA" id="ARBA00022741"/>
    </source>
</evidence>
<sequence length="987" mass="106652">LTRVLGNNPPNDMPKKVLVIGSGPIIIGQAAEFDYAGTQACRSLREEGVEVVLVNSNPATIMTDEDMADRIYIEPLTVPVLERIIARERPDGVLGTLGGQTGLNLLVDLEEMGILEKYSVKTLGTSVASVEMAEDREKFRDLLERIGEPVLPSYAVESIEEAIVAGSEIGYPAVVRPAYTLGGTGGGIAHNEDELRDIASGGIAASKVGQVLIERSLLGWKEIEYEVMRDGEGNVITICNMENLDPMGVHTGDSIVVAPSQTLNDKDYQRLRTASLNIITGLDIKGGCNVQLAYRPSKMVAATIGEGSGYDEDGSMYYVIEVNPRVSRSSALASKATGYPIARVAAKIALGKTLAEISNAVTEKTTAAFEPALDYCVVKIPRWPFDKFPMGDRSLGTQMKATGEVMAIDRTFEAALQKAIRSLENGRGSLLWEDPNWTAGEPSQLLADDDRLWKLAAAIRSGRSVESVTLETGIDPWFSHALSRIIGMERQLLAEELTPDLMRNAKRMGFSDAQIGSLADYLPEQVRSMRKEWGLKPVYKMVDTCAGEFEAVTPYFYSTYEQENEAVSSDDAVAVVLGSGPIRIGQGIEFDYCSVHAALALQASGIKAVMVNSNPETVSTDFDISDRLYFEPLDEESVRDIIENEGEGHSIPASMVQFGGQTAINLSQSLGVAGLPILGSSPDVIDLASDRGRFEMLTARYGLPQPPGGMASDVEIALQIANNVGYPVLVRPSYVLGGRAMEIVQTPSELQRYFKTALREFPDQNILIDHYLTGLEVEVDAVCDGKDVLIPGIMQHIERAGVHSGDSMAVYPAQSLTEAEVEKIVDYTRRIGLALGIIGLMNIQFIITGGGTYRGFNGDDYRDESGDAEVYIIEVNPRSSRTIPFISKVTRIPMVRIATDVMQGRTIKEQGYTAGLAEEQNLIAVKAPVFSMSKLAGVDTFLGPEMKSTGEVMGIDQTFEGAITKALLGSGLNVPEGGAVLLSIADP</sequence>
<dbReference type="NCBIfam" id="TIGR01369">
    <property type="entry name" value="CPSaseII_lrg"/>
    <property type="match status" value="1"/>
</dbReference>
<dbReference type="Gene3D" id="3.30.470.20">
    <property type="entry name" value="ATP-grasp fold, B domain"/>
    <property type="match status" value="2"/>
</dbReference>
<dbReference type="PROSITE" id="PS00866">
    <property type="entry name" value="CPSASE_1"/>
    <property type="match status" value="1"/>
</dbReference>
<keyword evidence="9" id="KW-0547">Nucleotide-binding</keyword>
<comment type="catalytic activity">
    <reaction evidence="15">
        <text>hydrogencarbonate + L-glutamine + 2 ATP + H2O = carbamoyl phosphate + L-glutamate + 2 ADP + phosphate + 2 H(+)</text>
        <dbReference type="Rhea" id="RHEA:18633"/>
        <dbReference type="ChEBI" id="CHEBI:15377"/>
        <dbReference type="ChEBI" id="CHEBI:15378"/>
        <dbReference type="ChEBI" id="CHEBI:17544"/>
        <dbReference type="ChEBI" id="CHEBI:29985"/>
        <dbReference type="ChEBI" id="CHEBI:30616"/>
        <dbReference type="ChEBI" id="CHEBI:43474"/>
        <dbReference type="ChEBI" id="CHEBI:58228"/>
        <dbReference type="ChEBI" id="CHEBI:58359"/>
        <dbReference type="ChEBI" id="CHEBI:456216"/>
        <dbReference type="EC" id="6.3.5.5"/>
    </reaction>
</comment>
<dbReference type="InterPro" id="IPR005483">
    <property type="entry name" value="CPSase_dom"/>
</dbReference>
<dbReference type="FunFam" id="3.40.50.20:FF:000001">
    <property type="entry name" value="Carbamoyl-phosphate synthase large chain"/>
    <property type="match status" value="2"/>
</dbReference>
<dbReference type="SUPFAM" id="SSF52440">
    <property type="entry name" value="PreATP-grasp domain"/>
    <property type="match status" value="2"/>
</dbReference>
<evidence type="ECO:0000313" key="17">
    <source>
        <dbReference type="EMBL" id="SVA83215.1"/>
    </source>
</evidence>
<dbReference type="GO" id="GO:0006221">
    <property type="term" value="P:pyrimidine nucleotide biosynthetic process"/>
    <property type="evidence" value="ECO:0007669"/>
    <property type="project" value="UniProtKB-KW"/>
</dbReference>
<keyword evidence="6" id="KW-0028">Amino-acid biosynthesis</keyword>
<gene>
    <name evidence="17" type="ORF">METZ01_LOCUS136069</name>
</gene>
<evidence type="ECO:0000256" key="15">
    <source>
        <dbReference type="ARBA" id="ARBA00048816"/>
    </source>
</evidence>
<feature type="non-terminal residue" evidence="17">
    <location>
        <position position="1"/>
    </location>
</feature>
<dbReference type="GO" id="GO:0005737">
    <property type="term" value="C:cytoplasm"/>
    <property type="evidence" value="ECO:0007669"/>
    <property type="project" value="TreeGrafter"/>
</dbReference>
<dbReference type="FunFam" id="3.30.470.20:FF:000001">
    <property type="entry name" value="Carbamoyl-phosphate synthase large chain"/>
    <property type="match status" value="1"/>
</dbReference>
<keyword evidence="4" id="KW-0055">Arginine biosynthesis</keyword>